<accession>A0A2Z7AH86</accession>
<gene>
    <name evidence="1" type="ORF">F511_30514</name>
</gene>
<name>A0A2Z7AH86_9LAMI</name>
<keyword evidence="2" id="KW-1185">Reference proteome</keyword>
<protein>
    <submittedName>
        <fullName evidence="1">Uncharacterized protein</fullName>
    </submittedName>
</protein>
<dbReference type="EMBL" id="KV015583">
    <property type="protein sequence ID" value="KZV20670.1"/>
    <property type="molecule type" value="Genomic_DNA"/>
</dbReference>
<sequence>MILTADNLIAGAEQEDTVSMKNLQKGLSTTVLHMLSQLESRQTHSHLLNICTWSQYFHVLKPSHGFKSTLSTSEENLNYSSYVSGSLDLKSYVSPSSKSGRHPLEDLIRRPDQLWDLSTAQSLTPRLYTSSQAVFIQLYELL</sequence>
<evidence type="ECO:0000313" key="2">
    <source>
        <dbReference type="Proteomes" id="UP000250235"/>
    </source>
</evidence>
<organism evidence="1 2">
    <name type="scientific">Dorcoceras hygrometricum</name>
    <dbReference type="NCBI Taxonomy" id="472368"/>
    <lineage>
        <taxon>Eukaryota</taxon>
        <taxon>Viridiplantae</taxon>
        <taxon>Streptophyta</taxon>
        <taxon>Embryophyta</taxon>
        <taxon>Tracheophyta</taxon>
        <taxon>Spermatophyta</taxon>
        <taxon>Magnoliopsida</taxon>
        <taxon>eudicotyledons</taxon>
        <taxon>Gunneridae</taxon>
        <taxon>Pentapetalae</taxon>
        <taxon>asterids</taxon>
        <taxon>lamiids</taxon>
        <taxon>Lamiales</taxon>
        <taxon>Gesneriaceae</taxon>
        <taxon>Didymocarpoideae</taxon>
        <taxon>Trichosporeae</taxon>
        <taxon>Loxocarpinae</taxon>
        <taxon>Dorcoceras</taxon>
    </lineage>
</organism>
<proteinExistence type="predicted"/>
<reference evidence="1 2" key="1">
    <citation type="journal article" date="2015" name="Proc. Natl. Acad. Sci. U.S.A.">
        <title>The resurrection genome of Boea hygrometrica: A blueprint for survival of dehydration.</title>
        <authorList>
            <person name="Xiao L."/>
            <person name="Yang G."/>
            <person name="Zhang L."/>
            <person name="Yang X."/>
            <person name="Zhao S."/>
            <person name="Ji Z."/>
            <person name="Zhou Q."/>
            <person name="Hu M."/>
            <person name="Wang Y."/>
            <person name="Chen M."/>
            <person name="Xu Y."/>
            <person name="Jin H."/>
            <person name="Xiao X."/>
            <person name="Hu G."/>
            <person name="Bao F."/>
            <person name="Hu Y."/>
            <person name="Wan P."/>
            <person name="Li L."/>
            <person name="Deng X."/>
            <person name="Kuang T."/>
            <person name="Xiang C."/>
            <person name="Zhu J.K."/>
            <person name="Oliver M.J."/>
            <person name="He Y."/>
        </authorList>
    </citation>
    <scope>NUCLEOTIDE SEQUENCE [LARGE SCALE GENOMIC DNA]</scope>
    <source>
        <strain evidence="2">cv. XS01</strain>
    </source>
</reference>
<dbReference type="AlphaFoldDB" id="A0A2Z7AH86"/>
<evidence type="ECO:0000313" key="1">
    <source>
        <dbReference type="EMBL" id="KZV20670.1"/>
    </source>
</evidence>
<dbReference type="Proteomes" id="UP000250235">
    <property type="component" value="Unassembled WGS sequence"/>
</dbReference>